<proteinExistence type="predicted"/>
<gene>
    <name evidence="1" type="ORF">MtrunA17_Chr6g0448801</name>
</gene>
<dbReference type="Proteomes" id="UP000265566">
    <property type="component" value="Chromosome 6"/>
</dbReference>
<accession>A0A396HAG7</accession>
<protein>
    <submittedName>
        <fullName evidence="1">Uncharacterized protein</fullName>
    </submittedName>
</protein>
<sequence>MFSVLKLEKFGRQRQAGKWCFLVSGIMTFTLTRRRTSKKIWAVGTVNLKPGLLRFSQWTKDFKFQTQKQTHVSLWIRLVELPQEYWRET</sequence>
<dbReference type="Gramene" id="rna33845">
    <property type="protein sequence ID" value="RHN49643.1"/>
    <property type="gene ID" value="gene33845"/>
</dbReference>
<evidence type="ECO:0000313" key="1">
    <source>
        <dbReference type="EMBL" id="RHN49643.1"/>
    </source>
</evidence>
<reference evidence="1" key="1">
    <citation type="journal article" date="2018" name="Nat. Plants">
        <title>Whole-genome landscape of Medicago truncatula symbiotic genes.</title>
        <authorList>
            <person name="Pecrix Y."/>
            <person name="Gamas P."/>
            <person name="Carrere S."/>
        </authorList>
    </citation>
    <scope>NUCLEOTIDE SEQUENCE</scope>
    <source>
        <tissue evidence="1">Leaves</tissue>
    </source>
</reference>
<comment type="caution">
    <text evidence="1">The sequence shown here is derived from an EMBL/GenBank/DDBJ whole genome shotgun (WGS) entry which is preliminary data.</text>
</comment>
<dbReference type="EMBL" id="PSQE01000006">
    <property type="protein sequence ID" value="RHN49643.1"/>
    <property type="molecule type" value="Genomic_DNA"/>
</dbReference>
<dbReference type="AlphaFoldDB" id="A0A396HAG7"/>
<name>A0A396HAG7_MEDTR</name>
<organism evidence="1">
    <name type="scientific">Medicago truncatula</name>
    <name type="common">Barrel medic</name>
    <name type="synonym">Medicago tribuloides</name>
    <dbReference type="NCBI Taxonomy" id="3880"/>
    <lineage>
        <taxon>Eukaryota</taxon>
        <taxon>Viridiplantae</taxon>
        <taxon>Streptophyta</taxon>
        <taxon>Embryophyta</taxon>
        <taxon>Tracheophyta</taxon>
        <taxon>Spermatophyta</taxon>
        <taxon>Magnoliopsida</taxon>
        <taxon>eudicotyledons</taxon>
        <taxon>Gunneridae</taxon>
        <taxon>Pentapetalae</taxon>
        <taxon>rosids</taxon>
        <taxon>fabids</taxon>
        <taxon>Fabales</taxon>
        <taxon>Fabaceae</taxon>
        <taxon>Papilionoideae</taxon>
        <taxon>50 kb inversion clade</taxon>
        <taxon>NPAAA clade</taxon>
        <taxon>Hologalegina</taxon>
        <taxon>IRL clade</taxon>
        <taxon>Trifolieae</taxon>
        <taxon>Medicago</taxon>
    </lineage>
</organism>